<dbReference type="InterPro" id="IPR016167">
    <property type="entry name" value="FAD-bd_PCMH_sub1"/>
</dbReference>
<dbReference type="PANTHER" id="PTHR21071:SF4">
    <property type="entry name" value="UDP-N-ACETYLENOLPYRUVOYLGLUCOSAMINE REDUCTASE"/>
    <property type="match status" value="1"/>
</dbReference>
<comment type="subcellular location">
    <subcellularLocation>
        <location evidence="3 16">Cytoplasm</location>
    </subcellularLocation>
</comment>
<evidence type="ECO:0000259" key="17">
    <source>
        <dbReference type="PROSITE" id="PS51387"/>
    </source>
</evidence>
<keyword evidence="6 16" id="KW-0132">Cell division</keyword>
<name>A0A1G2F8G8_9BACT</name>
<dbReference type="EMBL" id="MHMW01000020">
    <property type="protein sequence ID" value="OGZ34042.1"/>
    <property type="molecule type" value="Genomic_DNA"/>
</dbReference>
<feature type="domain" description="FAD-binding PCMH-type" evidence="17">
    <location>
        <begin position="20"/>
        <end position="188"/>
    </location>
</feature>
<keyword evidence="5 16" id="KW-0963">Cytoplasm</keyword>
<dbReference type="GO" id="GO:0071555">
    <property type="term" value="P:cell wall organization"/>
    <property type="evidence" value="ECO:0007669"/>
    <property type="project" value="UniProtKB-KW"/>
</dbReference>
<dbReference type="InterPro" id="IPR036318">
    <property type="entry name" value="FAD-bd_PCMH-like_sf"/>
</dbReference>
<dbReference type="GO" id="GO:0008360">
    <property type="term" value="P:regulation of cell shape"/>
    <property type="evidence" value="ECO:0007669"/>
    <property type="project" value="UniProtKB-KW"/>
</dbReference>
<evidence type="ECO:0000256" key="13">
    <source>
        <dbReference type="ARBA" id="ARBA00023306"/>
    </source>
</evidence>
<evidence type="ECO:0000256" key="7">
    <source>
        <dbReference type="ARBA" id="ARBA00022630"/>
    </source>
</evidence>
<evidence type="ECO:0000256" key="14">
    <source>
        <dbReference type="ARBA" id="ARBA00023316"/>
    </source>
</evidence>
<comment type="function">
    <text evidence="2 16">Cell wall formation.</text>
</comment>
<dbReference type="HAMAP" id="MF_00037">
    <property type="entry name" value="MurB"/>
    <property type="match status" value="1"/>
</dbReference>
<evidence type="ECO:0000256" key="8">
    <source>
        <dbReference type="ARBA" id="ARBA00022827"/>
    </source>
</evidence>
<evidence type="ECO:0000256" key="5">
    <source>
        <dbReference type="ARBA" id="ARBA00022490"/>
    </source>
</evidence>
<feature type="active site" description="Proton donor" evidence="16">
    <location>
        <position position="215"/>
    </location>
</feature>
<dbReference type="InterPro" id="IPR016169">
    <property type="entry name" value="FAD-bd_PCMH_sub2"/>
</dbReference>
<dbReference type="STRING" id="1801992.A2Y98_02980"/>
<dbReference type="InterPro" id="IPR006094">
    <property type="entry name" value="Oxid_FAD_bind_N"/>
</dbReference>
<evidence type="ECO:0000256" key="3">
    <source>
        <dbReference type="ARBA" id="ARBA00004496"/>
    </source>
</evidence>
<keyword evidence="14 16" id="KW-0961">Cell wall biogenesis/degradation</keyword>
<dbReference type="Pfam" id="PF02873">
    <property type="entry name" value="MurB_C"/>
    <property type="match status" value="1"/>
</dbReference>
<dbReference type="PROSITE" id="PS51387">
    <property type="entry name" value="FAD_PCMH"/>
    <property type="match status" value="1"/>
</dbReference>
<dbReference type="InterPro" id="IPR003170">
    <property type="entry name" value="MurB"/>
</dbReference>
<evidence type="ECO:0000256" key="16">
    <source>
        <dbReference type="HAMAP-Rule" id="MF_00037"/>
    </source>
</evidence>
<sequence length="313" mass="34584">MTTEDKFKKNELLANHTTLRIGGPAKYFFEAKEKKELIEALKWAKENSVPYFILGGGSNLLVSDKGFDGLVIKVRSEKLKVKSEGSKYIVEVEAGVPLIKIILETTKAGYSGAEWGYGIPGTIGGAICGNAGRLGQDISQVIESVIILDENLAEKELNKEDCRFTYRESVFKKNGWIILSATLVLKKKEQKLIDDILDEAKKVVKGYPPFPSAGCAFKNYEIKNNNGQLPKEHPELESQIRGGKIGTGYLIDACGLKQKQIGGAKIWEGHANYIINTGNARAEDVISLIDICKKSVKEKFGIELEEEIRLLGF</sequence>
<evidence type="ECO:0000256" key="11">
    <source>
        <dbReference type="ARBA" id="ARBA00022984"/>
    </source>
</evidence>
<evidence type="ECO:0000256" key="1">
    <source>
        <dbReference type="ARBA" id="ARBA00001974"/>
    </source>
</evidence>
<dbReference type="EC" id="1.3.1.98" evidence="16"/>
<dbReference type="GO" id="GO:0008762">
    <property type="term" value="F:UDP-N-acetylmuramate dehydrogenase activity"/>
    <property type="evidence" value="ECO:0007669"/>
    <property type="project" value="UniProtKB-UniRule"/>
</dbReference>
<gene>
    <name evidence="16" type="primary">murB</name>
    <name evidence="18" type="ORF">A2Y98_02980</name>
</gene>
<comment type="pathway">
    <text evidence="4 16">Cell wall biogenesis; peptidoglycan biosynthesis.</text>
</comment>
<protein>
    <recommendedName>
        <fullName evidence="16">UDP-N-acetylenolpyruvoylglucosamine reductase</fullName>
        <ecNumber evidence="16">1.3.1.98</ecNumber>
    </recommendedName>
    <alternativeName>
        <fullName evidence="16">UDP-N-acetylmuramate dehydrogenase</fullName>
    </alternativeName>
</protein>
<dbReference type="InterPro" id="IPR036635">
    <property type="entry name" value="MurB_C_sf"/>
</dbReference>
<dbReference type="GO" id="GO:0009252">
    <property type="term" value="P:peptidoglycan biosynthetic process"/>
    <property type="evidence" value="ECO:0007669"/>
    <property type="project" value="UniProtKB-UniRule"/>
</dbReference>
<dbReference type="NCBIfam" id="NF010480">
    <property type="entry name" value="PRK13905.1"/>
    <property type="match status" value="1"/>
</dbReference>
<proteinExistence type="inferred from homology"/>
<keyword evidence="8 16" id="KW-0274">FAD</keyword>
<keyword evidence="7 16" id="KW-0285">Flavoprotein</keyword>
<evidence type="ECO:0000256" key="9">
    <source>
        <dbReference type="ARBA" id="ARBA00022857"/>
    </source>
</evidence>
<dbReference type="Proteomes" id="UP000179099">
    <property type="component" value="Unassembled WGS sequence"/>
</dbReference>
<keyword evidence="13 16" id="KW-0131">Cell cycle</keyword>
<evidence type="ECO:0000256" key="2">
    <source>
        <dbReference type="ARBA" id="ARBA00003921"/>
    </source>
</evidence>
<dbReference type="Gene3D" id="3.30.465.10">
    <property type="match status" value="1"/>
</dbReference>
<feature type="active site" evidence="16">
    <location>
        <position position="167"/>
    </location>
</feature>
<dbReference type="GO" id="GO:0051301">
    <property type="term" value="P:cell division"/>
    <property type="evidence" value="ECO:0007669"/>
    <property type="project" value="UniProtKB-KW"/>
</dbReference>
<keyword evidence="9 16" id="KW-0521">NADP</keyword>
<dbReference type="PANTHER" id="PTHR21071">
    <property type="entry name" value="UDP-N-ACETYLENOLPYRUVOYLGLUCOSAMINE REDUCTASE"/>
    <property type="match status" value="1"/>
</dbReference>
<dbReference type="NCBIfam" id="TIGR00179">
    <property type="entry name" value="murB"/>
    <property type="match status" value="1"/>
</dbReference>
<comment type="caution">
    <text evidence="18">The sequence shown here is derived from an EMBL/GenBank/DDBJ whole genome shotgun (WGS) entry which is preliminary data.</text>
</comment>
<dbReference type="Pfam" id="PF01565">
    <property type="entry name" value="FAD_binding_4"/>
    <property type="match status" value="1"/>
</dbReference>
<comment type="cofactor">
    <cofactor evidence="1 16">
        <name>FAD</name>
        <dbReference type="ChEBI" id="CHEBI:57692"/>
    </cofactor>
</comment>
<dbReference type="InterPro" id="IPR016166">
    <property type="entry name" value="FAD-bd_PCMH"/>
</dbReference>
<accession>A0A1G2F8G8</accession>
<evidence type="ECO:0000313" key="18">
    <source>
        <dbReference type="EMBL" id="OGZ34042.1"/>
    </source>
</evidence>
<comment type="catalytic activity">
    <reaction evidence="15 16">
        <text>UDP-N-acetyl-alpha-D-muramate + NADP(+) = UDP-N-acetyl-3-O-(1-carboxyvinyl)-alpha-D-glucosamine + NADPH + H(+)</text>
        <dbReference type="Rhea" id="RHEA:12248"/>
        <dbReference type="ChEBI" id="CHEBI:15378"/>
        <dbReference type="ChEBI" id="CHEBI:57783"/>
        <dbReference type="ChEBI" id="CHEBI:58349"/>
        <dbReference type="ChEBI" id="CHEBI:68483"/>
        <dbReference type="ChEBI" id="CHEBI:70757"/>
        <dbReference type="EC" id="1.3.1.98"/>
    </reaction>
</comment>
<keyword evidence="12 16" id="KW-0560">Oxidoreductase</keyword>
<evidence type="ECO:0000313" key="19">
    <source>
        <dbReference type="Proteomes" id="UP000179099"/>
    </source>
</evidence>
<keyword evidence="10 16" id="KW-0133">Cell shape</keyword>
<evidence type="ECO:0000256" key="4">
    <source>
        <dbReference type="ARBA" id="ARBA00004752"/>
    </source>
</evidence>
<dbReference type="InterPro" id="IPR011601">
    <property type="entry name" value="MurB_C"/>
</dbReference>
<dbReference type="Gene3D" id="3.90.78.10">
    <property type="entry name" value="UDP-N-acetylenolpyruvoylglucosamine reductase, C-terminal domain"/>
    <property type="match status" value="1"/>
</dbReference>
<dbReference type="GO" id="GO:0071949">
    <property type="term" value="F:FAD binding"/>
    <property type="evidence" value="ECO:0007669"/>
    <property type="project" value="InterPro"/>
</dbReference>
<dbReference type="UniPathway" id="UPA00219"/>
<feature type="active site" evidence="16">
    <location>
        <position position="307"/>
    </location>
</feature>
<dbReference type="GO" id="GO:0005829">
    <property type="term" value="C:cytosol"/>
    <property type="evidence" value="ECO:0007669"/>
    <property type="project" value="TreeGrafter"/>
</dbReference>
<organism evidence="18 19">
    <name type="scientific">Candidatus Portnoybacteria bacterium RBG_19FT_COMBO_36_7</name>
    <dbReference type="NCBI Taxonomy" id="1801992"/>
    <lineage>
        <taxon>Bacteria</taxon>
        <taxon>Candidatus Portnoyibacteriota</taxon>
    </lineage>
</organism>
<evidence type="ECO:0000256" key="10">
    <source>
        <dbReference type="ARBA" id="ARBA00022960"/>
    </source>
</evidence>
<evidence type="ECO:0000256" key="6">
    <source>
        <dbReference type="ARBA" id="ARBA00022618"/>
    </source>
</evidence>
<comment type="similarity">
    <text evidence="16">Belongs to the MurB family.</text>
</comment>
<evidence type="ECO:0000256" key="12">
    <source>
        <dbReference type="ARBA" id="ARBA00023002"/>
    </source>
</evidence>
<dbReference type="Gene3D" id="3.30.43.10">
    <property type="entry name" value="Uridine Diphospho-n-acetylenolpyruvylglucosamine Reductase, domain 2"/>
    <property type="match status" value="1"/>
</dbReference>
<dbReference type="SUPFAM" id="SSF56176">
    <property type="entry name" value="FAD-binding/transporter-associated domain-like"/>
    <property type="match status" value="1"/>
</dbReference>
<keyword evidence="11 16" id="KW-0573">Peptidoglycan synthesis</keyword>
<evidence type="ECO:0000256" key="15">
    <source>
        <dbReference type="ARBA" id="ARBA00048914"/>
    </source>
</evidence>
<reference evidence="18 19" key="1">
    <citation type="journal article" date="2016" name="Nat. Commun.">
        <title>Thousands of microbial genomes shed light on interconnected biogeochemical processes in an aquifer system.</title>
        <authorList>
            <person name="Anantharaman K."/>
            <person name="Brown C.T."/>
            <person name="Hug L.A."/>
            <person name="Sharon I."/>
            <person name="Castelle C.J."/>
            <person name="Probst A.J."/>
            <person name="Thomas B.C."/>
            <person name="Singh A."/>
            <person name="Wilkins M.J."/>
            <person name="Karaoz U."/>
            <person name="Brodie E.L."/>
            <person name="Williams K.H."/>
            <person name="Hubbard S.S."/>
            <person name="Banfield J.F."/>
        </authorList>
    </citation>
    <scope>NUCLEOTIDE SEQUENCE [LARGE SCALE GENOMIC DNA]</scope>
</reference>
<dbReference type="SUPFAM" id="SSF56194">
    <property type="entry name" value="Uridine diphospho-N-Acetylenolpyruvylglucosamine reductase, MurB, C-terminal domain"/>
    <property type="match status" value="1"/>
</dbReference>
<dbReference type="AlphaFoldDB" id="A0A1G2F8G8"/>